<evidence type="ECO:0000313" key="3">
    <source>
        <dbReference type="EMBL" id="POS82516.1"/>
    </source>
</evidence>
<comment type="caution">
    <text evidence="3">The sequence shown here is derived from an EMBL/GenBank/DDBJ whole genome shotgun (WGS) entry which is preliminary data.</text>
</comment>
<feature type="domain" description="Ribonucleases P/MRP subunit Pop8-like" evidence="2">
    <location>
        <begin position="38"/>
        <end position="108"/>
    </location>
</feature>
<dbReference type="GO" id="GO:0034965">
    <property type="term" value="P:intronic box C/D snoRNA processing"/>
    <property type="evidence" value="ECO:0007669"/>
    <property type="project" value="TreeGrafter"/>
</dbReference>
<organism evidence="3 4">
    <name type="scientific">Erysiphe pulchra</name>
    <dbReference type="NCBI Taxonomy" id="225359"/>
    <lineage>
        <taxon>Eukaryota</taxon>
        <taxon>Fungi</taxon>
        <taxon>Dikarya</taxon>
        <taxon>Ascomycota</taxon>
        <taxon>Pezizomycotina</taxon>
        <taxon>Leotiomycetes</taxon>
        <taxon>Erysiphales</taxon>
        <taxon>Erysiphaceae</taxon>
        <taxon>Erysiphe</taxon>
    </lineage>
</organism>
<protein>
    <recommendedName>
        <fullName evidence="2">Ribonucleases P/MRP subunit Pop8-like domain-containing protein</fullName>
    </recommendedName>
</protein>
<feature type="transmembrane region" description="Helical" evidence="1">
    <location>
        <begin position="61"/>
        <end position="82"/>
    </location>
</feature>
<dbReference type="GO" id="GO:0004526">
    <property type="term" value="F:ribonuclease P activity"/>
    <property type="evidence" value="ECO:0007669"/>
    <property type="project" value="TreeGrafter"/>
</dbReference>
<keyword evidence="4" id="KW-1185">Reference proteome</keyword>
<dbReference type="Proteomes" id="UP000237438">
    <property type="component" value="Unassembled WGS sequence"/>
</dbReference>
<dbReference type="PANTHER" id="PTHR28173:SF1">
    <property type="entry name" value="RIBONUCLEASES P_MRP PROTEIN SUBUNIT POP8"/>
    <property type="match status" value="1"/>
</dbReference>
<dbReference type="GO" id="GO:0005655">
    <property type="term" value="C:nucleolar ribonuclease P complex"/>
    <property type="evidence" value="ECO:0007669"/>
    <property type="project" value="InterPro"/>
</dbReference>
<dbReference type="InterPro" id="IPR049128">
    <property type="entry name" value="Pop8-like_dom"/>
</dbReference>
<sequence>MDSSNVLHEPPSAVSKTKQKSRGYETLKKTISAPLSAFVCLQLNAENGISSSLDYLTVHSYLVAALTQFLGLTGAAILFDILKVEKDVCWIRVAREDMSAVLAAVSSWHGTASDPGKLGWIVKAKGNWLSCLIPQQEQDIWND</sequence>
<dbReference type="InterPro" id="IPR020347">
    <property type="entry name" value="Pop8"/>
</dbReference>
<dbReference type="EMBL" id="PEDP01002682">
    <property type="protein sequence ID" value="POS82516.1"/>
    <property type="molecule type" value="Genomic_DNA"/>
</dbReference>
<keyword evidence="1" id="KW-0472">Membrane</keyword>
<dbReference type="GO" id="GO:0000172">
    <property type="term" value="C:ribonuclease MRP complex"/>
    <property type="evidence" value="ECO:0007669"/>
    <property type="project" value="InterPro"/>
</dbReference>
<dbReference type="GO" id="GO:0000171">
    <property type="term" value="F:ribonuclease MRP activity"/>
    <property type="evidence" value="ECO:0007669"/>
    <property type="project" value="TreeGrafter"/>
</dbReference>
<evidence type="ECO:0000313" key="4">
    <source>
        <dbReference type="Proteomes" id="UP000237438"/>
    </source>
</evidence>
<accession>A0A2S4PKF2</accession>
<evidence type="ECO:0000256" key="1">
    <source>
        <dbReference type="SAM" id="Phobius"/>
    </source>
</evidence>
<name>A0A2S4PKF2_9PEZI</name>
<reference evidence="3 4" key="1">
    <citation type="submission" date="2017-10" db="EMBL/GenBank/DDBJ databases">
        <title>Development of genomic resources for the powdery mildew, Erysiphe pulchra.</title>
        <authorList>
            <person name="Wadl P.A."/>
            <person name="Mack B.M."/>
            <person name="Moore G."/>
            <person name="Beltz S.B."/>
        </authorList>
    </citation>
    <scope>NUCLEOTIDE SEQUENCE [LARGE SCALE GENOMIC DNA]</scope>
    <source>
        <strain evidence="3">Cflorida</strain>
    </source>
</reference>
<dbReference type="STRING" id="225359.A0A2S4PKF2"/>
<dbReference type="PANTHER" id="PTHR28173">
    <property type="entry name" value="RIBONUCLEASES P/MRP PROTEIN SUBUNIT POP8"/>
    <property type="match status" value="1"/>
</dbReference>
<dbReference type="GO" id="GO:0008033">
    <property type="term" value="P:tRNA processing"/>
    <property type="evidence" value="ECO:0007669"/>
    <property type="project" value="InterPro"/>
</dbReference>
<gene>
    <name evidence="3" type="ORF">EPUL_003714</name>
</gene>
<keyword evidence="1" id="KW-0812">Transmembrane</keyword>
<dbReference type="GO" id="GO:0000294">
    <property type="term" value="P:nuclear-transcribed mRNA catabolic process, RNase MRP-dependent"/>
    <property type="evidence" value="ECO:0007669"/>
    <property type="project" value="TreeGrafter"/>
</dbReference>
<evidence type="ECO:0000259" key="2">
    <source>
        <dbReference type="Pfam" id="PF20976"/>
    </source>
</evidence>
<dbReference type="AlphaFoldDB" id="A0A2S4PKF2"/>
<dbReference type="Pfam" id="PF20976">
    <property type="entry name" value="Pop8"/>
    <property type="match status" value="1"/>
</dbReference>
<keyword evidence="1" id="KW-1133">Transmembrane helix</keyword>
<dbReference type="OrthoDB" id="5530243at2759"/>
<proteinExistence type="predicted"/>